<keyword evidence="5 6" id="KW-0472">Membrane</keyword>
<sequence>METKKRTKINPWWIVGGVVVILIAIFVGMYNGLAKQNQDVEAQWGQVENQMQRRYDLVPNLVNSVKGSMKQEQKIFGDIAEARKAYGSASTDKEKMEANGNLDQSVGTLVNVIQENYPSLTSNENVQTLMTQLEGTENRITTERRRYNLAVQSYNRSVVSFPKNIFANMMGLGKKPYFEAVDAAEKTPTVDFGN</sequence>
<dbReference type="Pfam" id="PF04011">
    <property type="entry name" value="LemA"/>
    <property type="match status" value="1"/>
</dbReference>
<comment type="subcellular location">
    <subcellularLocation>
        <location evidence="1">Membrane</location>
        <topology evidence="1">Single-pass membrane protein</topology>
    </subcellularLocation>
</comment>
<dbReference type="AlphaFoldDB" id="A0A0R1GUT3"/>
<comment type="caution">
    <text evidence="7">The sequence shown here is derived from an EMBL/GenBank/DDBJ whole genome shotgun (WGS) entry which is preliminary data.</text>
</comment>
<evidence type="ECO:0008006" key="9">
    <source>
        <dbReference type="Google" id="ProtNLM"/>
    </source>
</evidence>
<dbReference type="InterPro" id="IPR023353">
    <property type="entry name" value="LemA-like_dom_sf"/>
</dbReference>
<dbReference type="Gene3D" id="1.20.1440.20">
    <property type="entry name" value="LemA-like domain"/>
    <property type="match status" value="1"/>
</dbReference>
<comment type="similarity">
    <text evidence="2">Belongs to the LemA family.</text>
</comment>
<evidence type="ECO:0000313" key="7">
    <source>
        <dbReference type="EMBL" id="KRK38045.1"/>
    </source>
</evidence>
<name>A0A0R1GUT3_9LACO</name>
<dbReference type="PANTHER" id="PTHR34478:SF2">
    <property type="entry name" value="MEMBRANE PROTEIN"/>
    <property type="match status" value="1"/>
</dbReference>
<protein>
    <recommendedName>
        <fullName evidence="9">LemA family protein</fullName>
    </recommendedName>
</protein>
<feature type="transmembrane region" description="Helical" evidence="6">
    <location>
        <begin position="12"/>
        <end position="33"/>
    </location>
</feature>
<evidence type="ECO:0000256" key="1">
    <source>
        <dbReference type="ARBA" id="ARBA00004167"/>
    </source>
</evidence>
<evidence type="ECO:0000256" key="2">
    <source>
        <dbReference type="ARBA" id="ARBA00008854"/>
    </source>
</evidence>
<keyword evidence="3 6" id="KW-0812">Transmembrane</keyword>
<dbReference type="GO" id="GO:0016020">
    <property type="term" value="C:membrane"/>
    <property type="evidence" value="ECO:0007669"/>
    <property type="project" value="UniProtKB-SubCell"/>
</dbReference>
<evidence type="ECO:0000256" key="6">
    <source>
        <dbReference type="SAM" id="Phobius"/>
    </source>
</evidence>
<keyword evidence="4 6" id="KW-1133">Transmembrane helix</keyword>
<dbReference type="EMBL" id="AZCV01000002">
    <property type="protein sequence ID" value="KRK38045.1"/>
    <property type="molecule type" value="Genomic_DNA"/>
</dbReference>
<dbReference type="Proteomes" id="UP000050909">
    <property type="component" value="Unassembled WGS sequence"/>
</dbReference>
<keyword evidence="8" id="KW-1185">Reference proteome</keyword>
<dbReference type="InterPro" id="IPR007156">
    <property type="entry name" value="MamQ_LemA"/>
</dbReference>
<dbReference type="PANTHER" id="PTHR34478">
    <property type="entry name" value="PROTEIN LEMA"/>
    <property type="match status" value="1"/>
</dbReference>
<dbReference type="SUPFAM" id="SSF140478">
    <property type="entry name" value="LemA-like"/>
    <property type="match status" value="1"/>
</dbReference>
<evidence type="ECO:0000313" key="8">
    <source>
        <dbReference type="Proteomes" id="UP000050909"/>
    </source>
</evidence>
<accession>A0A0R1GUT3</accession>
<reference evidence="7 8" key="1">
    <citation type="journal article" date="2015" name="Genome Announc.">
        <title>Expanding the biotechnology potential of lactobacilli through comparative genomics of 213 strains and associated genera.</title>
        <authorList>
            <person name="Sun Z."/>
            <person name="Harris H.M."/>
            <person name="McCann A."/>
            <person name="Guo C."/>
            <person name="Argimon S."/>
            <person name="Zhang W."/>
            <person name="Yang X."/>
            <person name="Jeffery I.B."/>
            <person name="Cooney J.C."/>
            <person name="Kagawa T.F."/>
            <person name="Liu W."/>
            <person name="Song Y."/>
            <person name="Salvetti E."/>
            <person name="Wrobel A."/>
            <person name="Rasinkangas P."/>
            <person name="Parkhill J."/>
            <person name="Rea M.C."/>
            <person name="O'Sullivan O."/>
            <person name="Ritari J."/>
            <person name="Douillard F.P."/>
            <person name="Paul Ross R."/>
            <person name="Yang R."/>
            <person name="Briner A.E."/>
            <person name="Felis G.E."/>
            <person name="de Vos W.M."/>
            <person name="Barrangou R."/>
            <person name="Klaenhammer T.R."/>
            <person name="Caufield P.W."/>
            <person name="Cui Y."/>
            <person name="Zhang H."/>
            <person name="O'Toole P.W."/>
        </authorList>
    </citation>
    <scope>NUCLEOTIDE SEQUENCE [LARGE SCALE GENOMIC DNA]</scope>
    <source>
        <strain evidence="7 8">DSM 20534</strain>
    </source>
</reference>
<organism evidence="7 8">
    <name type="scientific">Amylolactobacillus amylotrophicus DSM 20534</name>
    <dbReference type="NCBI Taxonomy" id="1423722"/>
    <lineage>
        <taxon>Bacteria</taxon>
        <taxon>Bacillati</taxon>
        <taxon>Bacillota</taxon>
        <taxon>Bacilli</taxon>
        <taxon>Lactobacillales</taxon>
        <taxon>Lactobacillaceae</taxon>
        <taxon>Amylolactobacillus</taxon>
    </lineage>
</organism>
<dbReference type="RefSeq" id="WP_056946708.1">
    <property type="nucleotide sequence ID" value="NZ_AZCV01000002.1"/>
</dbReference>
<evidence type="ECO:0000256" key="3">
    <source>
        <dbReference type="ARBA" id="ARBA00022692"/>
    </source>
</evidence>
<evidence type="ECO:0000256" key="5">
    <source>
        <dbReference type="ARBA" id="ARBA00023136"/>
    </source>
</evidence>
<gene>
    <name evidence="7" type="ORF">FC62_GL000815</name>
</gene>
<dbReference type="PATRIC" id="fig|1423722.3.peg.832"/>
<proteinExistence type="inferred from homology"/>
<evidence type="ECO:0000256" key="4">
    <source>
        <dbReference type="ARBA" id="ARBA00022989"/>
    </source>
</evidence>